<accession>A0A8S1H139</accession>
<protein>
    <recommendedName>
        <fullName evidence="2">non-specific protein-tyrosine kinase</fullName>
        <ecNumber evidence="2">2.7.10.2</ecNumber>
    </recommendedName>
</protein>
<evidence type="ECO:0000256" key="5">
    <source>
        <dbReference type="ARBA" id="ARBA00022679"/>
    </source>
</evidence>
<dbReference type="PROSITE" id="PS00109">
    <property type="entry name" value="PROTEIN_KINASE_TYR"/>
    <property type="match status" value="1"/>
</dbReference>
<keyword evidence="7" id="KW-0418">Kinase</keyword>
<evidence type="ECO:0000256" key="11">
    <source>
        <dbReference type="PROSITE-ProRule" id="PRU10141"/>
    </source>
</evidence>
<dbReference type="PROSITE" id="PS50011">
    <property type="entry name" value="PROTEIN_KINASE_DOM"/>
    <property type="match status" value="1"/>
</dbReference>
<gene>
    <name evidence="15" type="ORF">CAUJ_LOCUS4991</name>
</gene>
<keyword evidence="9" id="KW-0829">Tyrosine-protein kinase</keyword>
<keyword evidence="8 11" id="KW-0067">ATP-binding</keyword>
<dbReference type="SMART" id="SM00165">
    <property type="entry name" value="UBA"/>
    <property type="match status" value="1"/>
</dbReference>
<evidence type="ECO:0000256" key="1">
    <source>
        <dbReference type="ARBA" id="ARBA00004496"/>
    </source>
</evidence>
<dbReference type="Proteomes" id="UP000835052">
    <property type="component" value="Unassembled WGS sequence"/>
</dbReference>
<keyword evidence="4" id="KW-0963">Cytoplasm</keyword>
<dbReference type="GO" id="GO:0004674">
    <property type="term" value="F:protein serine/threonine kinase activity"/>
    <property type="evidence" value="ECO:0007669"/>
    <property type="project" value="UniProtKB-EC"/>
</dbReference>
<evidence type="ECO:0000256" key="9">
    <source>
        <dbReference type="ARBA" id="ARBA00023137"/>
    </source>
</evidence>
<dbReference type="InterPro" id="IPR055175">
    <property type="entry name" value="ACK/TNK-like_SAM"/>
</dbReference>
<dbReference type="PROSITE" id="PS50030">
    <property type="entry name" value="UBA"/>
    <property type="match status" value="1"/>
</dbReference>
<dbReference type="Gene3D" id="3.30.200.20">
    <property type="entry name" value="Phosphorylase Kinase, domain 1"/>
    <property type="match status" value="1"/>
</dbReference>
<keyword evidence="3" id="KW-0728">SH3 domain</keyword>
<dbReference type="OrthoDB" id="635774at2759"/>
<dbReference type="PROSITE" id="PS00107">
    <property type="entry name" value="PROTEIN_KINASE_ATP"/>
    <property type="match status" value="1"/>
</dbReference>
<evidence type="ECO:0000313" key="15">
    <source>
        <dbReference type="EMBL" id="CAD6189072.1"/>
    </source>
</evidence>
<dbReference type="InterPro" id="IPR008266">
    <property type="entry name" value="Tyr_kinase_AS"/>
</dbReference>
<feature type="region of interest" description="Disordered" evidence="12">
    <location>
        <begin position="986"/>
        <end position="1040"/>
    </location>
</feature>
<evidence type="ECO:0000256" key="7">
    <source>
        <dbReference type="ARBA" id="ARBA00022777"/>
    </source>
</evidence>
<dbReference type="GO" id="GO:0005524">
    <property type="term" value="F:ATP binding"/>
    <property type="evidence" value="ECO:0007669"/>
    <property type="project" value="UniProtKB-UniRule"/>
</dbReference>
<dbReference type="InterPro" id="IPR017441">
    <property type="entry name" value="Protein_kinase_ATP_BS"/>
</dbReference>
<dbReference type="InterPro" id="IPR015116">
    <property type="entry name" value="Cdc42-bd-like"/>
</dbReference>
<dbReference type="GO" id="GO:0005737">
    <property type="term" value="C:cytoplasm"/>
    <property type="evidence" value="ECO:0007669"/>
    <property type="project" value="UniProtKB-SubCell"/>
</dbReference>
<feature type="region of interest" description="Disordered" evidence="12">
    <location>
        <begin position="876"/>
        <end position="973"/>
    </location>
</feature>
<feature type="region of interest" description="Disordered" evidence="12">
    <location>
        <begin position="805"/>
        <end position="839"/>
    </location>
</feature>
<evidence type="ECO:0000259" key="13">
    <source>
        <dbReference type="PROSITE" id="PS50011"/>
    </source>
</evidence>
<comment type="caution">
    <text evidence="15">The sequence shown here is derived from an EMBL/GenBank/DDBJ whole genome shotgun (WGS) entry which is preliminary data.</text>
</comment>
<dbReference type="Pfam" id="PF22931">
    <property type="entry name" value="SAM_TNK"/>
    <property type="match status" value="1"/>
</dbReference>
<feature type="compositionally biased region" description="Polar residues" evidence="12">
    <location>
        <begin position="931"/>
        <end position="940"/>
    </location>
</feature>
<feature type="compositionally biased region" description="Polar residues" evidence="12">
    <location>
        <begin position="947"/>
        <end position="965"/>
    </location>
</feature>
<evidence type="ECO:0000256" key="4">
    <source>
        <dbReference type="ARBA" id="ARBA00022490"/>
    </source>
</evidence>
<name>A0A8S1H139_9PELO</name>
<evidence type="ECO:0000256" key="2">
    <source>
        <dbReference type="ARBA" id="ARBA00011903"/>
    </source>
</evidence>
<comment type="catalytic activity">
    <reaction evidence="10">
        <text>L-threonyl-[protein] + ATP = O-phospho-L-threonyl-[protein] + ADP + H(+)</text>
        <dbReference type="Rhea" id="RHEA:46608"/>
        <dbReference type="Rhea" id="RHEA-COMP:11060"/>
        <dbReference type="Rhea" id="RHEA-COMP:11605"/>
        <dbReference type="ChEBI" id="CHEBI:15378"/>
        <dbReference type="ChEBI" id="CHEBI:30013"/>
        <dbReference type="ChEBI" id="CHEBI:30616"/>
        <dbReference type="ChEBI" id="CHEBI:61977"/>
        <dbReference type="ChEBI" id="CHEBI:456216"/>
        <dbReference type="EC" id="2.7.11.1"/>
    </reaction>
</comment>
<dbReference type="Pfam" id="PF09027">
    <property type="entry name" value="GTPase_binding"/>
    <property type="match status" value="1"/>
</dbReference>
<feature type="compositionally biased region" description="Polar residues" evidence="12">
    <location>
        <begin position="996"/>
        <end position="1021"/>
    </location>
</feature>
<dbReference type="Gene3D" id="4.10.680.10">
    <property type="entry name" value="Cdc42-like binding domain"/>
    <property type="match status" value="1"/>
</dbReference>
<sequence length="1281" mass="141178">MTKPSRRIPGANLSAAGANLSLEMQMKLEFGKVAHEVLRNLKRAVHQRVMKNVINFGREQLLECVRSLAADLFTFVDAQHYKRLSRCLEHYQRKQMSQGALVESSVLDVLQKTQLLQYQDLFVFGFQVRRLEHFHAIKPRDMATAGLHQDQIKRLLEASKIVMQDSKTDKNDCKYVSQKSAIDQIVPTQETSIPADQIKLFEQLGEGTFAVVKRGTWTYPGGRKLDVAVKILRDISPTVLEDLKVEASHLLKLQHPYLIRLYGIVQRPSMMIFELCEGGSLLDRLRDDHKKAPFVTQLLEYCMQTVKALQFLEVKHCVHRDVAARNILLTKDEMSVKLSDFGLMRNLKENEQMYIMGPQKKVPFSWCPPESLRHRKFSHASDVWAYGVLMWEIFTLGEEPWIGCRAIDVLKRLDAGERLEEPQYGSKKLYEIMNSCWKLRAEDRPKFNTLRANLKAIEFNTAVVREPHVARNPKTSLIGGHEWFGQSKVSREFGKFPREIVFVPSQSREVPDPVAQLKSPQTNKALPAISVNSQNAGSFKISLPVQGSFIHVGHGDGLGGQSWGDPAVIDSVYLKNPVVGKPLSSAQNGALVVKSILPDRQANDCPSFRPSLNSDALKIGSAVTVHAAWDDDFETAQSENFSPSHIEIPRDLERSNSNGISFVSNGKTEIVLSAKEPVLLPTRNVAPISSFANNSSFMSPSYVPKSVLITPSTTGTADIPLPPHFTSYKTKSTVQTNKDANFLTSTNNDKPRIGNQIFENRVLQPTPVILPPPNARNNASVALSTQNQFPIGTSNNKDNVILRPTNSASQPPIHISRSSTAFSEHQSLSQPVSTTQRPVSSIGIPLVGLQNGPATLTTKKPSECLIPSKVQPTTTMTANINKEAKTSTTFSNGRSDFTEKLERNNGKSAESSTNHRSTNSNSQALSLSSSGKPNQDSGTKPSAVEKPQSSNLSAPSNTSRQSSQNPEPPNTAMDRLSKINAEISSLLPPPSKLLFGNSSSSKTNAKISNPVNTERTSSLSTVPKPGEITTTAPIKKPEPVLPTAPLQPILLHNNQAKPFTQSTTFNQVPKTRVTPPPQPAPIVRPEVQQAVMPFYNLMNSSNPSYNAYSTGSIYPSFGGYGQSSYPMPYQPMSYTPSMYPGYGYSMTPNASRNMANVPAPSRNDTPPDLRPLAESDINELLQPSSFVSYRPVSQSGSSASAGNTNSFEAMEVLYREANFASRSSCDAMVIECHGNTEEALRKLKVNQLVNMGIATDVVSSKSALERNNFELNAAANFLLGM</sequence>
<dbReference type="EMBL" id="CAJGYM010000010">
    <property type="protein sequence ID" value="CAD6189072.1"/>
    <property type="molecule type" value="Genomic_DNA"/>
</dbReference>
<dbReference type="PANTHER" id="PTHR24418">
    <property type="entry name" value="TYROSINE-PROTEIN KINASE"/>
    <property type="match status" value="1"/>
</dbReference>
<evidence type="ECO:0000256" key="12">
    <source>
        <dbReference type="SAM" id="MobiDB-lite"/>
    </source>
</evidence>
<dbReference type="SUPFAM" id="SSF56112">
    <property type="entry name" value="Protein kinase-like (PK-like)"/>
    <property type="match status" value="1"/>
</dbReference>
<keyword evidence="5" id="KW-0808">Transferase</keyword>
<proteinExistence type="predicted"/>
<feature type="compositionally biased region" description="Basic and acidic residues" evidence="12">
    <location>
        <begin position="896"/>
        <end position="905"/>
    </location>
</feature>
<dbReference type="PRINTS" id="PR00109">
    <property type="entry name" value="TYRKINASE"/>
</dbReference>
<evidence type="ECO:0000259" key="14">
    <source>
        <dbReference type="PROSITE" id="PS50030"/>
    </source>
</evidence>
<evidence type="ECO:0000313" key="16">
    <source>
        <dbReference type="Proteomes" id="UP000835052"/>
    </source>
</evidence>
<evidence type="ECO:0000256" key="3">
    <source>
        <dbReference type="ARBA" id="ARBA00022443"/>
    </source>
</evidence>
<keyword evidence="6 11" id="KW-0547">Nucleotide-binding</keyword>
<evidence type="ECO:0000256" key="8">
    <source>
        <dbReference type="ARBA" id="ARBA00022840"/>
    </source>
</evidence>
<dbReference type="InterPro" id="IPR037085">
    <property type="entry name" value="Cdc42-bd-like_dom_sf"/>
</dbReference>
<dbReference type="Pfam" id="PF07714">
    <property type="entry name" value="PK_Tyr_Ser-Thr"/>
    <property type="match status" value="1"/>
</dbReference>
<keyword evidence="16" id="KW-1185">Reference proteome</keyword>
<dbReference type="GO" id="GO:0004715">
    <property type="term" value="F:non-membrane spanning protein tyrosine kinase activity"/>
    <property type="evidence" value="ECO:0007669"/>
    <property type="project" value="UniProtKB-EC"/>
</dbReference>
<feature type="binding site" evidence="11">
    <location>
        <position position="230"/>
    </location>
    <ligand>
        <name>ATP</name>
        <dbReference type="ChEBI" id="CHEBI:30616"/>
    </ligand>
</feature>
<organism evidence="15 16">
    <name type="scientific">Caenorhabditis auriculariae</name>
    <dbReference type="NCBI Taxonomy" id="2777116"/>
    <lineage>
        <taxon>Eukaryota</taxon>
        <taxon>Metazoa</taxon>
        <taxon>Ecdysozoa</taxon>
        <taxon>Nematoda</taxon>
        <taxon>Chromadorea</taxon>
        <taxon>Rhabditida</taxon>
        <taxon>Rhabditina</taxon>
        <taxon>Rhabditomorpha</taxon>
        <taxon>Rhabditoidea</taxon>
        <taxon>Rhabditidae</taxon>
        <taxon>Peloderinae</taxon>
        <taxon>Caenorhabditis</taxon>
    </lineage>
</organism>
<dbReference type="EC" id="2.7.10.2" evidence="2"/>
<dbReference type="Gene3D" id="1.10.510.10">
    <property type="entry name" value="Transferase(Phosphotransferase) domain 1"/>
    <property type="match status" value="1"/>
</dbReference>
<dbReference type="InterPro" id="IPR011009">
    <property type="entry name" value="Kinase-like_dom_sf"/>
</dbReference>
<feature type="domain" description="Protein kinase" evidence="13">
    <location>
        <begin position="198"/>
        <end position="484"/>
    </location>
</feature>
<evidence type="ECO:0000256" key="6">
    <source>
        <dbReference type="ARBA" id="ARBA00022741"/>
    </source>
</evidence>
<dbReference type="InterPro" id="IPR015940">
    <property type="entry name" value="UBA"/>
</dbReference>
<evidence type="ECO:0000256" key="10">
    <source>
        <dbReference type="ARBA" id="ARBA00047899"/>
    </source>
</evidence>
<dbReference type="InterPro" id="IPR000719">
    <property type="entry name" value="Prot_kinase_dom"/>
</dbReference>
<feature type="compositionally biased region" description="Polar residues" evidence="12">
    <location>
        <begin position="876"/>
        <end position="895"/>
    </location>
</feature>
<reference evidence="15" key="1">
    <citation type="submission" date="2020-10" db="EMBL/GenBank/DDBJ databases">
        <authorList>
            <person name="Kikuchi T."/>
        </authorList>
    </citation>
    <scope>NUCLEOTIDE SEQUENCE</scope>
    <source>
        <strain evidence="15">NKZ352</strain>
    </source>
</reference>
<dbReference type="SMART" id="SM00219">
    <property type="entry name" value="TyrKc"/>
    <property type="match status" value="1"/>
</dbReference>
<dbReference type="InterPro" id="IPR020635">
    <property type="entry name" value="Tyr_kinase_cat_dom"/>
</dbReference>
<dbReference type="InterPro" id="IPR001245">
    <property type="entry name" value="Ser-Thr/Tyr_kinase_cat_dom"/>
</dbReference>
<feature type="domain" description="UBA" evidence="14">
    <location>
        <begin position="1235"/>
        <end position="1281"/>
    </location>
</feature>
<dbReference type="FunFam" id="1.10.510.10:FF:000521">
    <property type="entry name" value="Tyrosine-protein kinase pr2"/>
    <property type="match status" value="1"/>
</dbReference>
<feature type="compositionally biased region" description="Low complexity" evidence="12">
    <location>
        <begin position="911"/>
        <end position="930"/>
    </location>
</feature>
<comment type="subcellular location">
    <subcellularLocation>
        <location evidence="1">Cytoplasm</location>
    </subcellularLocation>
</comment>
<dbReference type="InterPro" id="IPR050198">
    <property type="entry name" value="Non-receptor_tyrosine_kinases"/>
</dbReference>